<name>A0ABT0HA02_9FLAO</name>
<proteinExistence type="predicted"/>
<organism evidence="1 2">
    <name type="scientific">Psychroserpens algicola</name>
    <dbReference type="NCBI Taxonomy" id="1719034"/>
    <lineage>
        <taxon>Bacteria</taxon>
        <taxon>Pseudomonadati</taxon>
        <taxon>Bacteroidota</taxon>
        <taxon>Flavobacteriia</taxon>
        <taxon>Flavobacteriales</taxon>
        <taxon>Flavobacteriaceae</taxon>
        <taxon>Psychroserpens</taxon>
    </lineage>
</organism>
<reference evidence="1" key="1">
    <citation type="submission" date="2022-04" db="EMBL/GenBank/DDBJ databases">
        <authorList>
            <person name="Ren T."/>
        </authorList>
    </citation>
    <scope>NUCLEOTIDE SEQUENCE</scope>
    <source>
        <strain evidence="1">F63249</strain>
    </source>
</reference>
<evidence type="ECO:0000313" key="1">
    <source>
        <dbReference type="EMBL" id="MCK8481002.1"/>
    </source>
</evidence>
<dbReference type="Proteomes" id="UP001203687">
    <property type="component" value="Unassembled WGS sequence"/>
</dbReference>
<accession>A0ABT0HA02</accession>
<dbReference type="RefSeq" id="WP_204344790.1">
    <property type="nucleotide sequence ID" value="NZ_JACNMJ010000001.1"/>
</dbReference>
<dbReference type="EMBL" id="JALPQF010000009">
    <property type="protein sequence ID" value="MCK8481002.1"/>
    <property type="molecule type" value="Genomic_DNA"/>
</dbReference>
<comment type="caution">
    <text evidence="1">The sequence shown here is derived from an EMBL/GenBank/DDBJ whole genome shotgun (WGS) entry which is preliminary data.</text>
</comment>
<protein>
    <submittedName>
        <fullName evidence="1">Uncharacterized protein</fullName>
    </submittedName>
</protein>
<evidence type="ECO:0000313" key="2">
    <source>
        <dbReference type="Proteomes" id="UP001203687"/>
    </source>
</evidence>
<keyword evidence="2" id="KW-1185">Reference proteome</keyword>
<gene>
    <name evidence="1" type="ORF">MUY34_10230</name>
</gene>
<sequence length="57" mass="6372">MKKNILGAAVIFFVTLAFLLMLDDITSNGNPETQINNVEVYDLDNQQPDIATTDEEQ</sequence>